<evidence type="ECO:0000313" key="2">
    <source>
        <dbReference type="Proteomes" id="UP001500213"/>
    </source>
</evidence>
<name>A0ABP8AKU3_9MICO</name>
<dbReference type="RefSeq" id="WP_344774048.1">
    <property type="nucleotide sequence ID" value="NZ_BAABBX010000005.1"/>
</dbReference>
<accession>A0ABP8AKU3</accession>
<evidence type="ECO:0000313" key="1">
    <source>
        <dbReference type="EMBL" id="GAA4185664.1"/>
    </source>
</evidence>
<dbReference type="PANTHER" id="PTHR39185">
    <property type="entry name" value="SWARMING MOTILITY PROTEIN SWRD"/>
    <property type="match status" value="1"/>
</dbReference>
<dbReference type="Proteomes" id="UP001500213">
    <property type="component" value="Unassembled WGS sequence"/>
</dbReference>
<evidence type="ECO:0008006" key="3">
    <source>
        <dbReference type="Google" id="ProtNLM"/>
    </source>
</evidence>
<reference evidence="2" key="1">
    <citation type="journal article" date="2019" name="Int. J. Syst. Evol. Microbiol.">
        <title>The Global Catalogue of Microorganisms (GCM) 10K type strain sequencing project: providing services to taxonomists for standard genome sequencing and annotation.</title>
        <authorList>
            <consortium name="The Broad Institute Genomics Platform"/>
            <consortium name="The Broad Institute Genome Sequencing Center for Infectious Disease"/>
            <person name="Wu L."/>
            <person name="Ma J."/>
        </authorList>
    </citation>
    <scope>NUCLEOTIDE SEQUENCE [LARGE SCALE GENOMIC DNA]</scope>
    <source>
        <strain evidence="2">JCM 17593</strain>
    </source>
</reference>
<dbReference type="InterPro" id="IPR009384">
    <property type="entry name" value="SwrD-like"/>
</dbReference>
<dbReference type="EMBL" id="BAABBX010000005">
    <property type="protein sequence ID" value="GAA4185664.1"/>
    <property type="molecule type" value="Genomic_DNA"/>
</dbReference>
<sequence length="69" mass="7652">MIVVTRLNREKLALNPDLIERISENPDTTVYLVDGSSHLVREPMSEVIDRIHDARAAVLARAAAAAEKE</sequence>
<organism evidence="1 2">
    <name type="scientific">Gryllotalpicola kribbensis</name>
    <dbReference type="NCBI Taxonomy" id="993084"/>
    <lineage>
        <taxon>Bacteria</taxon>
        <taxon>Bacillati</taxon>
        <taxon>Actinomycetota</taxon>
        <taxon>Actinomycetes</taxon>
        <taxon>Micrococcales</taxon>
        <taxon>Microbacteriaceae</taxon>
        <taxon>Gryllotalpicola</taxon>
    </lineage>
</organism>
<dbReference type="Pfam" id="PF06289">
    <property type="entry name" value="FlbD"/>
    <property type="match status" value="1"/>
</dbReference>
<proteinExistence type="predicted"/>
<dbReference type="PANTHER" id="PTHR39185:SF1">
    <property type="entry name" value="SWARMING MOTILITY PROTEIN SWRD"/>
    <property type="match status" value="1"/>
</dbReference>
<protein>
    <recommendedName>
        <fullName evidence="3">Flagellar protein FlbD</fullName>
    </recommendedName>
</protein>
<gene>
    <name evidence="1" type="ORF">GCM10022288_08000</name>
</gene>
<keyword evidence="2" id="KW-1185">Reference proteome</keyword>
<comment type="caution">
    <text evidence="1">The sequence shown here is derived from an EMBL/GenBank/DDBJ whole genome shotgun (WGS) entry which is preliminary data.</text>
</comment>